<evidence type="ECO:0000313" key="2">
    <source>
        <dbReference type="Proteomes" id="UP000887574"/>
    </source>
</evidence>
<dbReference type="Proteomes" id="UP000887574">
    <property type="component" value="Unplaced"/>
</dbReference>
<dbReference type="GO" id="GO:0006355">
    <property type="term" value="P:regulation of DNA-templated transcription"/>
    <property type="evidence" value="ECO:0007669"/>
    <property type="project" value="InterPro"/>
</dbReference>
<dbReference type="Pfam" id="PF10551">
    <property type="entry name" value="MULE"/>
    <property type="match status" value="1"/>
</dbReference>
<evidence type="ECO:0000313" key="3">
    <source>
        <dbReference type="WBParaSite" id="jg11456"/>
    </source>
</evidence>
<accession>A0A915CRT2</accession>
<organism evidence="2 3">
    <name type="scientific">Ditylenchus dipsaci</name>
    <dbReference type="NCBI Taxonomy" id="166011"/>
    <lineage>
        <taxon>Eukaryota</taxon>
        <taxon>Metazoa</taxon>
        <taxon>Ecdysozoa</taxon>
        <taxon>Nematoda</taxon>
        <taxon>Chromadorea</taxon>
        <taxon>Rhabditida</taxon>
        <taxon>Tylenchina</taxon>
        <taxon>Tylenchomorpha</taxon>
        <taxon>Sphaerularioidea</taxon>
        <taxon>Anguinidae</taxon>
        <taxon>Anguininae</taxon>
        <taxon>Ditylenchus</taxon>
    </lineage>
</organism>
<protein>
    <submittedName>
        <fullName evidence="3">MULE transposase domain-containing protein</fullName>
    </submittedName>
</protein>
<dbReference type="WBParaSite" id="jg11456">
    <property type="protein sequence ID" value="jg11456"/>
    <property type="gene ID" value="jg11456"/>
</dbReference>
<reference evidence="3" key="1">
    <citation type="submission" date="2022-11" db="UniProtKB">
        <authorList>
            <consortium name="WormBaseParasite"/>
        </authorList>
    </citation>
    <scope>IDENTIFICATION</scope>
</reference>
<proteinExistence type="predicted"/>
<dbReference type="PANTHER" id="PTHR31669">
    <property type="entry name" value="PROTEIN FAR1-RELATED SEQUENCE 10-RELATED"/>
    <property type="match status" value="1"/>
</dbReference>
<feature type="domain" description="MULE transposase" evidence="1">
    <location>
        <begin position="219"/>
        <end position="310"/>
    </location>
</feature>
<dbReference type="InterPro" id="IPR031052">
    <property type="entry name" value="FHY3/FAR1"/>
</dbReference>
<dbReference type="InterPro" id="IPR018289">
    <property type="entry name" value="MULE_transposase_dom"/>
</dbReference>
<dbReference type="AlphaFoldDB" id="A0A915CRT2"/>
<sequence>MQGLEFVIDEYESPKRGKATKFKQLDVYESEDRFNAWSSSGLASWKLHQSRDLEKSWTDEYMCDYTRLRNYSCQMKLKIRRPHDSKQIIVEQSYGAHQHKPKKPVVLNENVKKIVREDKTLSAMQIQDKIQASQRQTRSSNPLPSVKQLENLKYRNKKVRMIRLSDLRQYVDSKHHLPEDCNEPYVVKFDTRIEDETEQFCLVWSTRRLSELQKRSRMLQVDGTYKTNWLGFPVLLSGFSDSNGKFFATFMALVSTETTWSYKCFLSAISSLDYAPELVMGDGDSKISAAVEETWEHVFRAMCFAHVMPNLDKKLRPKELKNVRKEIEGNVCFLQQAISESEFSQGL</sequence>
<keyword evidence="2" id="KW-1185">Reference proteome</keyword>
<evidence type="ECO:0000259" key="1">
    <source>
        <dbReference type="Pfam" id="PF10551"/>
    </source>
</evidence>
<name>A0A915CRT2_9BILA</name>
<dbReference type="PANTHER" id="PTHR31669:SF251">
    <property type="entry name" value="PROTEIN FAR1-RELATED SEQUENCE"/>
    <property type="match status" value="1"/>
</dbReference>